<sequence>MSSHETKEIQYIAAAVRVLRESAPDPTANLADVEKWGMMTVELLDRLRARRQHLLPLTIVQSLISLFHDRVDNRQIIEWLRWGESWMPRTLIARVAPPSPSIEDEEDEDEVLPAPKQSLLEFANLPHATSTGKRRAATLAINRTNDHHISSTCNSIDKPQESSQYWAGDDGEDEVLESEEDDRDRDEDYIEDEKYDEVVENLPDIHLAPSILAVGDPPRRLTRSAAKLQLLQATTLPAAASREKSHVPCERPTKRARMDSPYKRSVRKGQSIRALMERYRLCEPRKVRFKCKPCRVAQRTKPCLTVVRGATLLDCCARCVIDHSKCNWSHGERTKNLGRSSLQS</sequence>
<feature type="compositionally biased region" description="Basic and acidic residues" evidence="1">
    <location>
        <begin position="241"/>
        <end position="262"/>
    </location>
</feature>
<protein>
    <submittedName>
        <fullName evidence="2">Uncharacterized protein</fullName>
    </submittedName>
</protein>
<dbReference type="GeneID" id="64691637"/>
<evidence type="ECO:0000313" key="2">
    <source>
        <dbReference type="EMBL" id="KAG2098441.1"/>
    </source>
</evidence>
<dbReference type="EMBL" id="JABBWM010000061">
    <property type="protein sequence ID" value="KAG2098441.1"/>
    <property type="molecule type" value="Genomic_DNA"/>
</dbReference>
<organism evidence="2 3">
    <name type="scientific">Suillus discolor</name>
    <dbReference type="NCBI Taxonomy" id="1912936"/>
    <lineage>
        <taxon>Eukaryota</taxon>
        <taxon>Fungi</taxon>
        <taxon>Dikarya</taxon>
        <taxon>Basidiomycota</taxon>
        <taxon>Agaricomycotina</taxon>
        <taxon>Agaricomycetes</taxon>
        <taxon>Agaricomycetidae</taxon>
        <taxon>Boletales</taxon>
        <taxon>Suillineae</taxon>
        <taxon>Suillaceae</taxon>
        <taxon>Suillus</taxon>
    </lineage>
</organism>
<comment type="caution">
    <text evidence="2">The sequence shown here is derived from an EMBL/GenBank/DDBJ whole genome shotgun (WGS) entry which is preliminary data.</text>
</comment>
<dbReference type="Proteomes" id="UP000823399">
    <property type="component" value="Unassembled WGS sequence"/>
</dbReference>
<gene>
    <name evidence="2" type="ORF">F5147DRAFT_359557</name>
</gene>
<name>A0A9P7F0J9_9AGAM</name>
<evidence type="ECO:0000256" key="1">
    <source>
        <dbReference type="SAM" id="MobiDB-lite"/>
    </source>
</evidence>
<feature type="region of interest" description="Disordered" evidence="1">
    <location>
        <begin position="237"/>
        <end position="264"/>
    </location>
</feature>
<evidence type="ECO:0000313" key="3">
    <source>
        <dbReference type="Proteomes" id="UP000823399"/>
    </source>
</evidence>
<keyword evidence="3" id="KW-1185">Reference proteome</keyword>
<reference evidence="2" key="1">
    <citation type="journal article" date="2020" name="New Phytol.">
        <title>Comparative genomics reveals dynamic genome evolution in host specialist ectomycorrhizal fungi.</title>
        <authorList>
            <person name="Lofgren L.A."/>
            <person name="Nguyen N.H."/>
            <person name="Vilgalys R."/>
            <person name="Ruytinx J."/>
            <person name="Liao H.L."/>
            <person name="Branco S."/>
            <person name="Kuo A."/>
            <person name="LaButti K."/>
            <person name="Lipzen A."/>
            <person name="Andreopoulos W."/>
            <person name="Pangilinan J."/>
            <person name="Riley R."/>
            <person name="Hundley H."/>
            <person name="Na H."/>
            <person name="Barry K."/>
            <person name="Grigoriev I.V."/>
            <person name="Stajich J.E."/>
            <person name="Kennedy P.G."/>
        </authorList>
    </citation>
    <scope>NUCLEOTIDE SEQUENCE</scope>
    <source>
        <strain evidence="2">FC423</strain>
    </source>
</reference>
<feature type="compositionally biased region" description="Polar residues" evidence="1">
    <location>
        <begin position="150"/>
        <end position="165"/>
    </location>
</feature>
<feature type="compositionally biased region" description="Acidic residues" evidence="1">
    <location>
        <begin position="169"/>
        <end position="186"/>
    </location>
</feature>
<accession>A0A9P7F0J9</accession>
<feature type="region of interest" description="Disordered" evidence="1">
    <location>
        <begin position="150"/>
        <end position="186"/>
    </location>
</feature>
<dbReference type="AlphaFoldDB" id="A0A9P7F0J9"/>
<proteinExistence type="predicted"/>
<dbReference type="RefSeq" id="XP_041288909.1">
    <property type="nucleotide sequence ID" value="XM_041429378.1"/>
</dbReference>